<evidence type="ECO:0000313" key="2">
    <source>
        <dbReference type="Proteomes" id="UP001153069"/>
    </source>
</evidence>
<accession>A0A9N8D4C4</accession>
<name>A0A9N8D4C4_9STRA</name>
<dbReference type="GO" id="GO:0016791">
    <property type="term" value="F:phosphatase activity"/>
    <property type="evidence" value="ECO:0007669"/>
    <property type="project" value="TreeGrafter"/>
</dbReference>
<dbReference type="SUPFAM" id="SSF53254">
    <property type="entry name" value="Phosphoglycerate mutase-like"/>
    <property type="match status" value="1"/>
</dbReference>
<comment type="caution">
    <text evidence="1">The sequence shown here is derived from an EMBL/GenBank/DDBJ whole genome shotgun (WGS) entry which is preliminary data.</text>
</comment>
<dbReference type="InterPro" id="IPR050275">
    <property type="entry name" value="PGM_Phosphatase"/>
</dbReference>
<dbReference type="CDD" id="cd07067">
    <property type="entry name" value="HP_PGM_like"/>
    <property type="match status" value="1"/>
</dbReference>
<keyword evidence="2" id="KW-1185">Reference proteome</keyword>
<reference evidence="1" key="1">
    <citation type="submission" date="2020-06" db="EMBL/GenBank/DDBJ databases">
        <authorList>
            <consortium name="Plant Systems Biology data submission"/>
        </authorList>
    </citation>
    <scope>NUCLEOTIDE SEQUENCE</scope>
    <source>
        <strain evidence="1">D6</strain>
    </source>
</reference>
<gene>
    <name evidence="1" type="ORF">SEMRO_2_G001780.1</name>
</gene>
<dbReference type="Pfam" id="PF00300">
    <property type="entry name" value="His_Phos_1"/>
    <property type="match status" value="1"/>
</dbReference>
<dbReference type="InterPro" id="IPR013078">
    <property type="entry name" value="His_Pase_superF_clade-1"/>
</dbReference>
<dbReference type="SMART" id="SM00855">
    <property type="entry name" value="PGAM"/>
    <property type="match status" value="1"/>
</dbReference>
<dbReference type="PANTHER" id="PTHR48100">
    <property type="entry name" value="BROAD-SPECIFICITY PHOSPHATASE YOR283W-RELATED"/>
    <property type="match status" value="1"/>
</dbReference>
<proteinExistence type="predicted"/>
<dbReference type="AlphaFoldDB" id="A0A9N8D4C4"/>
<dbReference type="InterPro" id="IPR029033">
    <property type="entry name" value="His_PPase_superfam"/>
</dbReference>
<protein>
    <submittedName>
        <fullName evidence="1">PGAM</fullName>
    </submittedName>
</protein>
<dbReference type="OrthoDB" id="496981at2759"/>
<dbReference type="PANTHER" id="PTHR48100:SF57">
    <property type="entry name" value="PHOSPHOGLYCERATE MUTASE"/>
    <property type="match status" value="1"/>
</dbReference>
<dbReference type="Gene3D" id="3.40.50.1240">
    <property type="entry name" value="Phosphoglycerate mutase-like"/>
    <property type="match status" value="1"/>
</dbReference>
<dbReference type="EMBL" id="CAICTM010000002">
    <property type="protein sequence ID" value="CAB9496202.1"/>
    <property type="molecule type" value="Genomic_DNA"/>
</dbReference>
<sequence>MDDPRTQKRLICIRHARSEGNEFMARPGNEWGDATFRDDPDLIDAKLTPTGMKQVQEELLPKFQAKDDDDDYYVKLLRDVDLILVSPLTRTQQTFQYGVLPALKQHNGNNNLPPILAHALASERVYTASDTGRYVQELAQEFPWVDWSIIEGHTDQKWWYTGSMEEEFPEWRPFGQGQWYAVPGEPMPVFTERMKALEEWIAAREEQTILLVAHWGVIRYLTGGYESANCEVKVLDNWVPLHQQEEQTTTIGG</sequence>
<dbReference type="Proteomes" id="UP001153069">
    <property type="component" value="Unassembled WGS sequence"/>
</dbReference>
<organism evidence="1 2">
    <name type="scientific">Seminavis robusta</name>
    <dbReference type="NCBI Taxonomy" id="568900"/>
    <lineage>
        <taxon>Eukaryota</taxon>
        <taxon>Sar</taxon>
        <taxon>Stramenopiles</taxon>
        <taxon>Ochrophyta</taxon>
        <taxon>Bacillariophyta</taxon>
        <taxon>Bacillariophyceae</taxon>
        <taxon>Bacillariophycidae</taxon>
        <taxon>Naviculales</taxon>
        <taxon>Naviculaceae</taxon>
        <taxon>Seminavis</taxon>
    </lineage>
</organism>
<dbReference type="GO" id="GO:0005737">
    <property type="term" value="C:cytoplasm"/>
    <property type="evidence" value="ECO:0007669"/>
    <property type="project" value="TreeGrafter"/>
</dbReference>
<evidence type="ECO:0000313" key="1">
    <source>
        <dbReference type="EMBL" id="CAB9496202.1"/>
    </source>
</evidence>